<dbReference type="Gene3D" id="1.10.3210.10">
    <property type="entry name" value="Hypothetical protein af1432"/>
    <property type="match status" value="1"/>
</dbReference>
<evidence type="ECO:0000259" key="2">
    <source>
        <dbReference type="Pfam" id="PF01336"/>
    </source>
</evidence>
<dbReference type="InterPro" id="IPR006674">
    <property type="entry name" value="HD_domain"/>
</dbReference>
<evidence type="ECO:0000313" key="4">
    <source>
        <dbReference type="EMBL" id="HIS64468.1"/>
    </source>
</evidence>
<dbReference type="InterPro" id="IPR004365">
    <property type="entry name" value="NA-bd_OB_tRNA"/>
</dbReference>
<dbReference type="CDD" id="cd04492">
    <property type="entry name" value="YhaM_OBF_like"/>
    <property type="match status" value="1"/>
</dbReference>
<dbReference type="SUPFAM" id="SSF109604">
    <property type="entry name" value="HD-domain/PDEase-like"/>
    <property type="match status" value="1"/>
</dbReference>
<feature type="domain" description="OB" evidence="2">
    <location>
        <begin position="29"/>
        <end position="90"/>
    </location>
</feature>
<evidence type="ECO:0000313" key="5">
    <source>
        <dbReference type="Proteomes" id="UP000886741"/>
    </source>
</evidence>
<keyword evidence="1" id="KW-0378">Hydrolase</keyword>
<gene>
    <name evidence="4" type="ORF">IAA83_03730</name>
</gene>
<accession>A0A9D1F8W0</accession>
<dbReference type="InterPro" id="IPR003607">
    <property type="entry name" value="HD/PDEase_dom"/>
</dbReference>
<dbReference type="GO" id="GO:0016787">
    <property type="term" value="F:hydrolase activity"/>
    <property type="evidence" value="ECO:0007669"/>
    <property type="project" value="UniProtKB-KW"/>
</dbReference>
<dbReference type="Pfam" id="PF01966">
    <property type="entry name" value="HD"/>
    <property type="match status" value="1"/>
</dbReference>
<dbReference type="GO" id="GO:0031125">
    <property type="term" value="P:rRNA 3'-end processing"/>
    <property type="evidence" value="ECO:0007669"/>
    <property type="project" value="TreeGrafter"/>
</dbReference>
<dbReference type="Pfam" id="PF01336">
    <property type="entry name" value="tRNA_anti-codon"/>
    <property type="match status" value="1"/>
</dbReference>
<dbReference type="InterPro" id="IPR050798">
    <property type="entry name" value="YhaM_exoribonuc/phosphodiest"/>
</dbReference>
<protein>
    <submittedName>
        <fullName evidence="4">HD domain-containing protein</fullName>
    </submittedName>
</protein>
<dbReference type="AlphaFoldDB" id="A0A9D1F8W0"/>
<evidence type="ECO:0000259" key="3">
    <source>
        <dbReference type="Pfam" id="PF01966"/>
    </source>
</evidence>
<name>A0A9D1F8W0_9FIRM</name>
<dbReference type="CDD" id="cd00077">
    <property type="entry name" value="HDc"/>
    <property type="match status" value="1"/>
</dbReference>
<sequence>MEQHIPLNQLRVNDEVQGFYLLKSAYAKTNKNGKPFLSAVLEDAGGSMDAKLWEYDNSTVSEQDAGRIVYVTGTVTEFMGALQLRINALRLRRPEEAVDLTALTPSAPIDADAVLARVWQLVESMEDDDYRAIATMMLQRREQDFRSIPAAKSVHHGFVGGLLMHTANMLEQADFLSRLYGPTINRSLLLAGTLLHDFGKMKEFSFSELGLVTEYSTEGQLLGHLVIGAEWVAAAARKLGIPEEKSLLLRHLILSHHGEPEFGAAVVPVCMESELLHLIDKIDSRVEIYRKAFEEVPVGAFSSRIFALEHRVYHHP</sequence>
<comment type="caution">
    <text evidence="4">The sequence shown here is derived from an EMBL/GenBank/DDBJ whole genome shotgun (WGS) entry which is preliminary data.</text>
</comment>
<feature type="domain" description="HD" evidence="3">
    <location>
        <begin position="164"/>
        <end position="283"/>
    </location>
</feature>
<dbReference type="EMBL" id="DVJJ01000059">
    <property type="protein sequence ID" value="HIS64468.1"/>
    <property type="molecule type" value="Genomic_DNA"/>
</dbReference>
<dbReference type="GO" id="GO:0003676">
    <property type="term" value="F:nucleic acid binding"/>
    <property type="evidence" value="ECO:0007669"/>
    <property type="project" value="InterPro"/>
</dbReference>
<dbReference type="PANTHER" id="PTHR37294:SF1">
    <property type="entry name" value="3'-5' EXORIBONUCLEASE YHAM"/>
    <property type="match status" value="1"/>
</dbReference>
<evidence type="ECO:0000256" key="1">
    <source>
        <dbReference type="ARBA" id="ARBA00022801"/>
    </source>
</evidence>
<reference evidence="4" key="2">
    <citation type="journal article" date="2021" name="PeerJ">
        <title>Extensive microbial diversity within the chicken gut microbiome revealed by metagenomics and culture.</title>
        <authorList>
            <person name="Gilroy R."/>
            <person name="Ravi A."/>
            <person name="Getino M."/>
            <person name="Pursley I."/>
            <person name="Horton D.L."/>
            <person name="Alikhan N.F."/>
            <person name="Baker D."/>
            <person name="Gharbi K."/>
            <person name="Hall N."/>
            <person name="Watson M."/>
            <person name="Adriaenssens E.M."/>
            <person name="Foster-Nyarko E."/>
            <person name="Jarju S."/>
            <person name="Secka A."/>
            <person name="Antonio M."/>
            <person name="Oren A."/>
            <person name="Chaudhuri R.R."/>
            <person name="La Ragione R."/>
            <person name="Hildebrand F."/>
            <person name="Pallen M.J."/>
        </authorList>
    </citation>
    <scope>NUCLEOTIDE SEQUENCE</scope>
    <source>
        <strain evidence="4">ChiBcec16-1751</strain>
    </source>
</reference>
<reference evidence="4" key="1">
    <citation type="submission" date="2020-10" db="EMBL/GenBank/DDBJ databases">
        <authorList>
            <person name="Gilroy R."/>
        </authorList>
    </citation>
    <scope>NUCLEOTIDE SEQUENCE</scope>
    <source>
        <strain evidence="4">ChiBcec16-1751</strain>
    </source>
</reference>
<proteinExistence type="predicted"/>
<organism evidence="4 5">
    <name type="scientific">Candidatus Avoscillospira avistercoris</name>
    <dbReference type="NCBI Taxonomy" id="2840707"/>
    <lineage>
        <taxon>Bacteria</taxon>
        <taxon>Bacillati</taxon>
        <taxon>Bacillota</taxon>
        <taxon>Clostridia</taxon>
        <taxon>Eubacteriales</taxon>
        <taxon>Oscillospiraceae</taxon>
        <taxon>Oscillospiraceae incertae sedis</taxon>
        <taxon>Candidatus Avoscillospira</taxon>
    </lineage>
</organism>
<dbReference type="Proteomes" id="UP000886741">
    <property type="component" value="Unassembled WGS sequence"/>
</dbReference>
<dbReference type="PANTHER" id="PTHR37294">
    <property type="entry name" value="3'-5' EXORIBONUCLEASE YHAM"/>
    <property type="match status" value="1"/>
</dbReference>